<keyword evidence="2 5" id="KW-0812">Transmembrane</keyword>
<dbReference type="GO" id="GO:0016020">
    <property type="term" value="C:membrane"/>
    <property type="evidence" value="ECO:0007669"/>
    <property type="project" value="UniProtKB-SubCell"/>
</dbReference>
<protein>
    <submittedName>
        <fullName evidence="7">Major facilitator superfamily (MFS) profile domain-containing protein</fullName>
    </submittedName>
</protein>
<feature type="transmembrane region" description="Helical" evidence="5">
    <location>
        <begin position="150"/>
        <end position="175"/>
    </location>
</feature>
<sequence>METLFISRILASVACAVIYQTQILFLQECSSARDRGMSSFLSGIWFAVVALFSIIVGTDNLLGKRMDIACAGIAVLNFFAFLAAFVFHETPKYLLLSRNDRKEAKISITFYQGKTVDLKKAIEEIEAESVTNDPEIIKINIFKVPYIRKAILLSVLALQNTVAFWSILLSSTYFLKDAGLENDIAEYSTTLMAVSYVLGTCGGMFWIVKYSRRKTLLSFTVINVASLAMYAICAELTKHILLFRYGCLFSLVIYGFSYGAGAGPTSRFISGELVAQNFRSRVQACTVSINQIVVIASTFAILPLFKVIHAWSFVVLFVLPSIGSLIVLFLKLPETKNRPIDDIVKELIQGKN</sequence>
<dbReference type="WBParaSite" id="PSU_v2.g5852.t1">
    <property type="protein sequence ID" value="PSU_v2.g5852.t1"/>
    <property type="gene ID" value="PSU_v2.g5852"/>
</dbReference>
<keyword evidence="4 5" id="KW-0472">Membrane</keyword>
<keyword evidence="6" id="KW-1185">Reference proteome</keyword>
<feature type="transmembrane region" description="Helical" evidence="5">
    <location>
        <begin position="215"/>
        <end position="237"/>
    </location>
</feature>
<accession>A0A914Z154</accession>
<feature type="transmembrane region" description="Helical" evidence="5">
    <location>
        <begin position="187"/>
        <end position="208"/>
    </location>
</feature>
<dbReference type="SUPFAM" id="SSF103473">
    <property type="entry name" value="MFS general substrate transporter"/>
    <property type="match status" value="1"/>
</dbReference>
<name>A0A914Z154_9BILA</name>
<organism evidence="6 7">
    <name type="scientific">Panagrolaimus superbus</name>
    <dbReference type="NCBI Taxonomy" id="310955"/>
    <lineage>
        <taxon>Eukaryota</taxon>
        <taxon>Metazoa</taxon>
        <taxon>Ecdysozoa</taxon>
        <taxon>Nematoda</taxon>
        <taxon>Chromadorea</taxon>
        <taxon>Rhabditida</taxon>
        <taxon>Tylenchina</taxon>
        <taxon>Panagrolaimomorpha</taxon>
        <taxon>Panagrolaimoidea</taxon>
        <taxon>Panagrolaimidae</taxon>
        <taxon>Panagrolaimus</taxon>
    </lineage>
</organism>
<comment type="subcellular location">
    <subcellularLocation>
        <location evidence="1">Membrane</location>
    </subcellularLocation>
</comment>
<dbReference type="PANTHER" id="PTHR23503">
    <property type="entry name" value="SOLUTE CARRIER FAMILY 2"/>
    <property type="match status" value="1"/>
</dbReference>
<dbReference type="GO" id="GO:0015149">
    <property type="term" value="F:hexose transmembrane transporter activity"/>
    <property type="evidence" value="ECO:0007669"/>
    <property type="project" value="TreeGrafter"/>
</dbReference>
<dbReference type="Pfam" id="PF00083">
    <property type="entry name" value="Sugar_tr"/>
    <property type="match status" value="1"/>
</dbReference>
<reference evidence="7" key="1">
    <citation type="submission" date="2022-11" db="UniProtKB">
        <authorList>
            <consortium name="WormBaseParasite"/>
        </authorList>
    </citation>
    <scope>IDENTIFICATION</scope>
</reference>
<dbReference type="InterPro" id="IPR045263">
    <property type="entry name" value="GLUT"/>
</dbReference>
<feature type="transmembrane region" description="Helical" evidence="5">
    <location>
        <begin position="68"/>
        <end position="88"/>
    </location>
</feature>
<evidence type="ECO:0000256" key="5">
    <source>
        <dbReference type="SAM" id="Phobius"/>
    </source>
</evidence>
<dbReference type="Gene3D" id="1.20.1250.20">
    <property type="entry name" value="MFS general substrate transporter like domains"/>
    <property type="match status" value="1"/>
</dbReference>
<evidence type="ECO:0000256" key="2">
    <source>
        <dbReference type="ARBA" id="ARBA00022692"/>
    </source>
</evidence>
<feature type="transmembrane region" description="Helical" evidence="5">
    <location>
        <begin position="38"/>
        <end position="56"/>
    </location>
</feature>
<dbReference type="InterPro" id="IPR036259">
    <property type="entry name" value="MFS_trans_sf"/>
</dbReference>
<evidence type="ECO:0000313" key="7">
    <source>
        <dbReference type="WBParaSite" id="PSU_v2.g5852.t1"/>
    </source>
</evidence>
<feature type="transmembrane region" description="Helical" evidence="5">
    <location>
        <begin position="6"/>
        <end position="26"/>
    </location>
</feature>
<dbReference type="InterPro" id="IPR005828">
    <property type="entry name" value="MFS_sugar_transport-like"/>
</dbReference>
<evidence type="ECO:0000256" key="4">
    <source>
        <dbReference type="ARBA" id="ARBA00023136"/>
    </source>
</evidence>
<evidence type="ECO:0000256" key="1">
    <source>
        <dbReference type="ARBA" id="ARBA00004370"/>
    </source>
</evidence>
<keyword evidence="3 5" id="KW-1133">Transmembrane helix</keyword>
<feature type="transmembrane region" description="Helical" evidence="5">
    <location>
        <begin position="282"/>
        <end position="302"/>
    </location>
</feature>
<evidence type="ECO:0000313" key="6">
    <source>
        <dbReference type="Proteomes" id="UP000887577"/>
    </source>
</evidence>
<dbReference type="PANTHER" id="PTHR23503:SF29">
    <property type="entry name" value="MAJOR FACILITATOR SUPERFAMILY (MFS) PROFILE DOMAIN-CONTAINING PROTEIN"/>
    <property type="match status" value="1"/>
</dbReference>
<dbReference type="Proteomes" id="UP000887577">
    <property type="component" value="Unplaced"/>
</dbReference>
<dbReference type="AlphaFoldDB" id="A0A914Z154"/>
<evidence type="ECO:0000256" key="3">
    <source>
        <dbReference type="ARBA" id="ARBA00022989"/>
    </source>
</evidence>
<proteinExistence type="predicted"/>
<feature type="transmembrane region" description="Helical" evidence="5">
    <location>
        <begin position="243"/>
        <end position="261"/>
    </location>
</feature>
<feature type="transmembrane region" description="Helical" evidence="5">
    <location>
        <begin position="308"/>
        <end position="330"/>
    </location>
</feature>